<dbReference type="Proteomes" id="UP000325440">
    <property type="component" value="Unassembled WGS sequence"/>
</dbReference>
<evidence type="ECO:0000313" key="1">
    <source>
        <dbReference type="EMBL" id="VVC45576.1"/>
    </source>
</evidence>
<evidence type="ECO:0000313" key="2">
    <source>
        <dbReference type="Proteomes" id="UP000325440"/>
    </source>
</evidence>
<proteinExistence type="predicted"/>
<organism evidence="1 2">
    <name type="scientific">Cinara cedri</name>
    <dbReference type="NCBI Taxonomy" id="506608"/>
    <lineage>
        <taxon>Eukaryota</taxon>
        <taxon>Metazoa</taxon>
        <taxon>Ecdysozoa</taxon>
        <taxon>Arthropoda</taxon>
        <taxon>Hexapoda</taxon>
        <taxon>Insecta</taxon>
        <taxon>Pterygota</taxon>
        <taxon>Neoptera</taxon>
        <taxon>Paraneoptera</taxon>
        <taxon>Hemiptera</taxon>
        <taxon>Sternorrhyncha</taxon>
        <taxon>Aphidomorpha</taxon>
        <taxon>Aphidoidea</taxon>
        <taxon>Aphididae</taxon>
        <taxon>Lachninae</taxon>
        <taxon>Cinara</taxon>
    </lineage>
</organism>
<dbReference type="AlphaFoldDB" id="A0A5E4NP56"/>
<sequence>MSLWASGKFALAKLQKVQSTQHHMLKLETYLPLQSIKEIYKKYNSKNNLCYKKMKKSQN</sequence>
<protein>
    <submittedName>
        <fullName evidence="1">Uncharacterized protein</fullName>
    </submittedName>
</protein>
<gene>
    <name evidence="1" type="ORF">CINCED_3A012459</name>
</gene>
<keyword evidence="2" id="KW-1185">Reference proteome</keyword>
<dbReference type="EMBL" id="CABPRJ010002406">
    <property type="protein sequence ID" value="VVC45576.1"/>
    <property type="molecule type" value="Genomic_DNA"/>
</dbReference>
<accession>A0A5E4NP56</accession>
<reference evidence="1 2" key="1">
    <citation type="submission" date="2019-08" db="EMBL/GenBank/DDBJ databases">
        <authorList>
            <person name="Alioto T."/>
            <person name="Alioto T."/>
            <person name="Gomez Garrido J."/>
        </authorList>
    </citation>
    <scope>NUCLEOTIDE SEQUENCE [LARGE SCALE GENOMIC DNA]</scope>
</reference>
<name>A0A5E4NP56_9HEMI</name>